<keyword evidence="4" id="KW-1003">Cell membrane</keyword>
<evidence type="ECO:0000256" key="5">
    <source>
        <dbReference type="ARBA" id="ARBA00022519"/>
    </source>
</evidence>
<evidence type="ECO:0000313" key="13">
    <source>
        <dbReference type="Proteomes" id="UP000610456"/>
    </source>
</evidence>
<dbReference type="GO" id="GO:0098797">
    <property type="term" value="C:plasma membrane protein complex"/>
    <property type="evidence" value="ECO:0007669"/>
    <property type="project" value="TreeGrafter"/>
</dbReference>
<dbReference type="RefSeq" id="WP_189602996.1">
    <property type="nucleotide sequence ID" value="NZ_BMXB01000001.1"/>
</dbReference>
<dbReference type="GO" id="GO:0015031">
    <property type="term" value="P:protein transport"/>
    <property type="evidence" value="ECO:0007669"/>
    <property type="project" value="UniProtKB-KW"/>
</dbReference>
<keyword evidence="6" id="KW-0812">Transmembrane</keyword>
<keyword evidence="5" id="KW-0997">Cell inner membrane</keyword>
<evidence type="ECO:0000256" key="9">
    <source>
        <dbReference type="ARBA" id="ARBA00023136"/>
    </source>
</evidence>
<protein>
    <recommendedName>
        <fullName evidence="11">TonB C-terminal domain-containing protein</fullName>
    </recommendedName>
</protein>
<dbReference type="SUPFAM" id="SSF74653">
    <property type="entry name" value="TolA/TonB C-terminal domain"/>
    <property type="match status" value="1"/>
</dbReference>
<evidence type="ECO:0000259" key="11">
    <source>
        <dbReference type="Pfam" id="PF03544"/>
    </source>
</evidence>
<comment type="subcellular location">
    <subcellularLocation>
        <location evidence="1">Cell inner membrane</location>
        <topology evidence="1">Single-pass membrane protein</topology>
        <orientation evidence="1">Periplasmic side</orientation>
    </subcellularLocation>
</comment>
<accession>A0A918S6N6</accession>
<reference evidence="12" key="1">
    <citation type="journal article" date="2014" name="Int. J. Syst. Evol. Microbiol.">
        <title>Complete genome sequence of Corynebacterium casei LMG S-19264T (=DSM 44701T), isolated from a smear-ripened cheese.</title>
        <authorList>
            <consortium name="US DOE Joint Genome Institute (JGI-PGF)"/>
            <person name="Walter F."/>
            <person name="Albersmeier A."/>
            <person name="Kalinowski J."/>
            <person name="Ruckert C."/>
        </authorList>
    </citation>
    <scope>NUCLEOTIDE SEQUENCE</scope>
    <source>
        <strain evidence="12">KCTC 12719</strain>
    </source>
</reference>
<gene>
    <name evidence="12" type="ORF">GCM10007103_04450</name>
</gene>
<evidence type="ECO:0000256" key="4">
    <source>
        <dbReference type="ARBA" id="ARBA00022475"/>
    </source>
</evidence>
<comment type="similarity">
    <text evidence="2">Belongs to the TonB family.</text>
</comment>
<comment type="caution">
    <text evidence="12">The sequence shown here is derived from an EMBL/GenBank/DDBJ whole genome shotgun (WGS) entry which is preliminary data.</text>
</comment>
<keyword evidence="3" id="KW-0813">Transport</keyword>
<dbReference type="GO" id="GO:0031992">
    <property type="term" value="F:energy transducer activity"/>
    <property type="evidence" value="ECO:0007669"/>
    <property type="project" value="TreeGrafter"/>
</dbReference>
<feature type="chain" id="PRO_5037182713" description="TonB C-terminal domain-containing protein" evidence="10">
    <location>
        <begin position="21"/>
        <end position="126"/>
    </location>
</feature>
<dbReference type="PANTHER" id="PTHR33446:SF2">
    <property type="entry name" value="PROTEIN TONB"/>
    <property type="match status" value="1"/>
</dbReference>
<dbReference type="InterPro" id="IPR051045">
    <property type="entry name" value="TonB-dependent_transducer"/>
</dbReference>
<dbReference type="NCBIfam" id="TIGR01352">
    <property type="entry name" value="tonB_Cterm"/>
    <property type="match status" value="1"/>
</dbReference>
<keyword evidence="7" id="KW-0653">Protein transport</keyword>
<dbReference type="InterPro" id="IPR006260">
    <property type="entry name" value="TonB/TolA_C"/>
</dbReference>
<organism evidence="12 13">
    <name type="scientific">Salinimicrobium marinum</name>
    <dbReference type="NCBI Taxonomy" id="680283"/>
    <lineage>
        <taxon>Bacteria</taxon>
        <taxon>Pseudomonadati</taxon>
        <taxon>Bacteroidota</taxon>
        <taxon>Flavobacteriia</taxon>
        <taxon>Flavobacteriales</taxon>
        <taxon>Flavobacteriaceae</taxon>
        <taxon>Salinimicrobium</taxon>
    </lineage>
</organism>
<evidence type="ECO:0000256" key="8">
    <source>
        <dbReference type="ARBA" id="ARBA00022989"/>
    </source>
</evidence>
<evidence type="ECO:0000256" key="10">
    <source>
        <dbReference type="SAM" id="SignalP"/>
    </source>
</evidence>
<evidence type="ECO:0000256" key="1">
    <source>
        <dbReference type="ARBA" id="ARBA00004383"/>
    </source>
</evidence>
<dbReference type="Pfam" id="PF03544">
    <property type="entry name" value="TonB_C"/>
    <property type="match status" value="1"/>
</dbReference>
<evidence type="ECO:0000313" key="12">
    <source>
        <dbReference type="EMBL" id="GHA26219.1"/>
    </source>
</evidence>
<dbReference type="InterPro" id="IPR037682">
    <property type="entry name" value="TonB_C"/>
</dbReference>
<evidence type="ECO:0000256" key="2">
    <source>
        <dbReference type="ARBA" id="ARBA00006555"/>
    </source>
</evidence>
<keyword evidence="10" id="KW-0732">Signal</keyword>
<feature type="signal peptide" evidence="10">
    <location>
        <begin position="1"/>
        <end position="20"/>
    </location>
</feature>
<dbReference type="EMBL" id="BMXB01000001">
    <property type="protein sequence ID" value="GHA26219.1"/>
    <property type="molecule type" value="Genomic_DNA"/>
</dbReference>
<dbReference type="Proteomes" id="UP000610456">
    <property type="component" value="Unassembled WGS sequence"/>
</dbReference>
<dbReference type="PANTHER" id="PTHR33446">
    <property type="entry name" value="PROTEIN TONB-RELATED"/>
    <property type="match status" value="1"/>
</dbReference>
<name>A0A918S6N6_9FLAO</name>
<evidence type="ECO:0000256" key="6">
    <source>
        <dbReference type="ARBA" id="ARBA00022692"/>
    </source>
</evidence>
<reference evidence="12" key="2">
    <citation type="submission" date="2020-09" db="EMBL/GenBank/DDBJ databases">
        <authorList>
            <person name="Sun Q."/>
            <person name="Kim S."/>
        </authorList>
    </citation>
    <scope>NUCLEOTIDE SEQUENCE</scope>
    <source>
        <strain evidence="12">KCTC 12719</strain>
    </source>
</reference>
<evidence type="ECO:0000256" key="7">
    <source>
        <dbReference type="ARBA" id="ARBA00022927"/>
    </source>
</evidence>
<evidence type="ECO:0000256" key="3">
    <source>
        <dbReference type="ARBA" id="ARBA00022448"/>
    </source>
</evidence>
<feature type="domain" description="TonB C-terminal" evidence="11">
    <location>
        <begin position="53"/>
        <end position="126"/>
    </location>
</feature>
<sequence length="126" mass="14199">MKKILLITFFVIGGMGVSNAQEQTTPVWPGCENAEDQKACFNQKLSEHVRNNYEYPMNDNNEYVRGKVTVSFDINEEGKVVVNSVEGPEPEVNQAAREMLNKIPKMKPGTLQGEPDSRTFTVPFNF</sequence>
<dbReference type="Gene3D" id="3.30.1150.10">
    <property type="match status" value="1"/>
</dbReference>
<proteinExistence type="inferred from homology"/>
<dbReference type="GO" id="GO:0055085">
    <property type="term" value="P:transmembrane transport"/>
    <property type="evidence" value="ECO:0007669"/>
    <property type="project" value="InterPro"/>
</dbReference>
<keyword evidence="13" id="KW-1185">Reference proteome</keyword>
<dbReference type="AlphaFoldDB" id="A0A918S6N6"/>
<keyword evidence="9" id="KW-0472">Membrane</keyword>
<keyword evidence="8" id="KW-1133">Transmembrane helix</keyword>